<gene>
    <name evidence="1" type="ORF">FAZ21_00765</name>
</gene>
<dbReference type="AlphaFoldDB" id="A0A4U0QBS9"/>
<dbReference type="OrthoDB" id="108782at2"/>
<dbReference type="EMBL" id="SUMF01000001">
    <property type="protein sequence ID" value="TJZ78851.1"/>
    <property type="molecule type" value="Genomic_DNA"/>
</dbReference>
<sequence length="328" mass="35820">MHTSARHDLRTRQRFLLWIAPLLIAGLWLLLAPAAHAAGPRHFATPEAAVAALVDAARQQRTPQLLAIFGDDAEALFDSGDAVADNEARTRFLTAYDAGHVLRVENPGTRVLEIGQDNWPFPIPLKNSLGQWHFDTAAGREELLDRRIGGNELSAIQVALAYVDAQQEYRERNPQHARVAPYASRVVSSQGKRNGLYWPEDDDYWQGKNEGGPSPLGILAAEAADEGYSRKPGAPYHGYYYRILTAQGPAAPGGERNYVTADGMTGGFGLIAWPASYGASGVTSFMVNQEGVVYQRDLGPQTNSAVRKITRFDPSLGWRKVDASAAPR</sequence>
<dbReference type="Proteomes" id="UP000310016">
    <property type="component" value="Unassembled WGS sequence"/>
</dbReference>
<comment type="caution">
    <text evidence="1">The sequence shown here is derived from an EMBL/GenBank/DDBJ whole genome shotgun (WGS) entry which is preliminary data.</text>
</comment>
<reference evidence="1 2" key="1">
    <citation type="submission" date="2019-04" db="EMBL/GenBank/DDBJ databases">
        <title>Chitiniphilus eburnea sp. nov., a novel chitinolytic bacterium isolated from aquaculture sludge.</title>
        <authorList>
            <person name="Sheng M."/>
        </authorList>
    </citation>
    <scope>NUCLEOTIDE SEQUENCE [LARGE SCALE GENOMIC DNA]</scope>
    <source>
        <strain evidence="1 2">HX-2-15</strain>
    </source>
</reference>
<accession>A0A4U0QBS9</accession>
<dbReference type="RefSeq" id="WP_136771366.1">
    <property type="nucleotide sequence ID" value="NZ_CP156074.1"/>
</dbReference>
<evidence type="ECO:0000313" key="2">
    <source>
        <dbReference type="Proteomes" id="UP000310016"/>
    </source>
</evidence>
<evidence type="ECO:0000313" key="1">
    <source>
        <dbReference type="EMBL" id="TJZ78851.1"/>
    </source>
</evidence>
<keyword evidence="2" id="KW-1185">Reference proteome</keyword>
<name>A0A4U0QBS9_9NEIS</name>
<proteinExistence type="predicted"/>
<dbReference type="InterPro" id="IPR021556">
    <property type="entry name" value="DUF2950"/>
</dbReference>
<organism evidence="1 2">
    <name type="scientific">Chitiniphilus eburneus</name>
    <dbReference type="NCBI Taxonomy" id="2571148"/>
    <lineage>
        <taxon>Bacteria</taxon>
        <taxon>Pseudomonadati</taxon>
        <taxon>Pseudomonadota</taxon>
        <taxon>Betaproteobacteria</taxon>
        <taxon>Neisseriales</taxon>
        <taxon>Chitinibacteraceae</taxon>
        <taxon>Chitiniphilus</taxon>
    </lineage>
</organism>
<protein>
    <submittedName>
        <fullName evidence="1">DUF2950 domain-containing protein</fullName>
    </submittedName>
</protein>
<dbReference type="Pfam" id="PF11453">
    <property type="entry name" value="DUF2950"/>
    <property type="match status" value="1"/>
</dbReference>